<dbReference type="InterPro" id="IPR050445">
    <property type="entry name" value="Bact_polysacc_biosynth/exp"/>
</dbReference>
<dbReference type="InterPro" id="IPR027417">
    <property type="entry name" value="P-loop_NTPase"/>
</dbReference>
<feature type="transmembrane region" description="Helical" evidence="2">
    <location>
        <begin position="27"/>
        <end position="48"/>
    </location>
</feature>
<feature type="region of interest" description="Disordered" evidence="1">
    <location>
        <begin position="548"/>
        <end position="722"/>
    </location>
</feature>
<dbReference type="PANTHER" id="PTHR32309:SF31">
    <property type="entry name" value="CAPSULAR EXOPOLYSACCHARIDE FAMILY"/>
    <property type="match status" value="1"/>
</dbReference>
<feature type="compositionally biased region" description="Basic and acidic residues" evidence="1">
    <location>
        <begin position="653"/>
        <end position="668"/>
    </location>
</feature>
<sequence length="722" mass="75556">MNSPTTFDDRYDEPDQLRDQLRRLLRYRTTIALGIALGLLGGLLLTFLRSGTYTSTGEVLVRSTVDPFSPFGVSVDNQVSMGTERQIALSSAVAIRAAKALREPSRADALLKDLRVGNPPDTQVLRFQYTAGTAKRAARVTNAFVDAYLADRQERTDSVVRRMAGGLERQVAALTKRDKPKIDTATRQSLRDQINVLHKRISDIRAHDTSGGDIVRRAEPPARPAGEGPVALLGLGLLSGAAVGVMLAWLRSALEPRARSVAEVQAALHAPVLGIIPPRVPAPTTGGTRTDPATGTGGGDLLEVGRVGGSRAEAYRTLAFRLRRGEGLTAGSTLLVVAPKQDRNAEAAAVNLAAAFAESGDDVLLVDAAGAPGLAGRLPLEPADPADSVDVPGPAEYVDDLRAATPVAAGDSTAAADPAARGDSAPAVERPEGRVVVDAGTAGRFALYPDRRDATTDEVPTSPSVTRVLLCADGGTTVFVVTRPLLEHSDGLAVAQRVDGVLVVGDTDRTRRDDLKRIRELVGLSGGRLVGAVLDTGTRRSRLRDALESLRRPMGRGAAAQEETVPEDVRQPEAEATDGTPADDAVRDAGVEAEADEGLREQPQDTTAENEKGEKSETDGTGETDEGTGNAENAEKSDKSEKKNVRGASGPRGRKDPKDAAKGPKDAQDSSGAQEPSGAPDPKDAKAPKADTAKEEEAAPDGVAPQQGSSAPDETLTASSQG</sequence>
<feature type="compositionally biased region" description="Basic and acidic residues" evidence="1">
    <location>
        <begin position="597"/>
        <end position="618"/>
    </location>
</feature>
<dbReference type="EMBL" id="JBHSJD010000013">
    <property type="protein sequence ID" value="MFC5023962.1"/>
    <property type="molecule type" value="Genomic_DNA"/>
</dbReference>
<dbReference type="Gene3D" id="3.40.50.300">
    <property type="entry name" value="P-loop containing nucleotide triphosphate hydrolases"/>
    <property type="match status" value="1"/>
</dbReference>
<dbReference type="PANTHER" id="PTHR32309">
    <property type="entry name" value="TYROSINE-PROTEIN KINASE"/>
    <property type="match status" value="1"/>
</dbReference>
<organism evidence="3 4">
    <name type="scientific">Streptomyces coeruleoprunus</name>
    <dbReference type="NCBI Taxonomy" id="285563"/>
    <lineage>
        <taxon>Bacteria</taxon>
        <taxon>Bacillati</taxon>
        <taxon>Actinomycetota</taxon>
        <taxon>Actinomycetes</taxon>
        <taxon>Kitasatosporales</taxon>
        <taxon>Streptomycetaceae</taxon>
        <taxon>Streptomyces</taxon>
    </lineage>
</organism>
<dbReference type="SUPFAM" id="SSF52540">
    <property type="entry name" value="P-loop containing nucleoside triphosphate hydrolases"/>
    <property type="match status" value="1"/>
</dbReference>
<dbReference type="RefSeq" id="WP_345686979.1">
    <property type="nucleotide sequence ID" value="NZ_BAABIT010000001.1"/>
</dbReference>
<feature type="region of interest" description="Disordered" evidence="1">
    <location>
        <begin position="408"/>
        <end position="428"/>
    </location>
</feature>
<protein>
    <recommendedName>
        <fullName evidence="5">Lipopolysaccharide biosynthesis protein</fullName>
    </recommendedName>
</protein>
<dbReference type="Proteomes" id="UP001595829">
    <property type="component" value="Unassembled WGS sequence"/>
</dbReference>
<name>A0ABV9XK82_9ACTN</name>
<proteinExistence type="predicted"/>
<reference evidence="4" key="1">
    <citation type="journal article" date="2019" name="Int. J. Syst. Evol. Microbiol.">
        <title>The Global Catalogue of Microorganisms (GCM) 10K type strain sequencing project: providing services to taxonomists for standard genome sequencing and annotation.</title>
        <authorList>
            <consortium name="The Broad Institute Genomics Platform"/>
            <consortium name="The Broad Institute Genome Sequencing Center for Infectious Disease"/>
            <person name="Wu L."/>
            <person name="Ma J."/>
        </authorList>
    </citation>
    <scope>NUCLEOTIDE SEQUENCE [LARGE SCALE GENOMIC DNA]</scope>
    <source>
        <strain evidence="4">CGMCC 4.1648</strain>
    </source>
</reference>
<accession>A0ABV9XK82</accession>
<keyword evidence="4" id="KW-1185">Reference proteome</keyword>
<keyword evidence="2" id="KW-0812">Transmembrane</keyword>
<evidence type="ECO:0000256" key="2">
    <source>
        <dbReference type="SAM" id="Phobius"/>
    </source>
</evidence>
<keyword evidence="2" id="KW-1133">Transmembrane helix</keyword>
<keyword evidence="2" id="KW-0472">Membrane</keyword>
<feature type="compositionally biased region" description="Low complexity" evidence="1">
    <location>
        <begin position="408"/>
        <end position="427"/>
    </location>
</feature>
<feature type="region of interest" description="Disordered" evidence="1">
    <location>
        <begin position="279"/>
        <end position="300"/>
    </location>
</feature>
<evidence type="ECO:0000313" key="3">
    <source>
        <dbReference type="EMBL" id="MFC5023962.1"/>
    </source>
</evidence>
<evidence type="ECO:0000256" key="1">
    <source>
        <dbReference type="SAM" id="MobiDB-lite"/>
    </source>
</evidence>
<feature type="compositionally biased region" description="Polar residues" evidence="1">
    <location>
        <begin position="706"/>
        <end position="722"/>
    </location>
</feature>
<gene>
    <name evidence="3" type="ORF">ACFPM3_17655</name>
</gene>
<evidence type="ECO:0000313" key="4">
    <source>
        <dbReference type="Proteomes" id="UP001595829"/>
    </source>
</evidence>
<evidence type="ECO:0008006" key="5">
    <source>
        <dbReference type="Google" id="ProtNLM"/>
    </source>
</evidence>
<comment type="caution">
    <text evidence="3">The sequence shown here is derived from an EMBL/GenBank/DDBJ whole genome shotgun (WGS) entry which is preliminary data.</text>
</comment>
<feature type="compositionally biased region" description="Basic and acidic residues" evidence="1">
    <location>
        <begin position="681"/>
        <end position="697"/>
    </location>
</feature>
<feature type="compositionally biased region" description="Basic and acidic residues" evidence="1">
    <location>
        <begin position="633"/>
        <end position="644"/>
    </location>
</feature>